<keyword evidence="2" id="KW-0812">Transmembrane</keyword>
<dbReference type="InterPro" id="IPR021369">
    <property type="entry name" value="DUF2985"/>
</dbReference>
<feature type="region of interest" description="Disordered" evidence="1">
    <location>
        <begin position="228"/>
        <end position="250"/>
    </location>
</feature>
<comment type="caution">
    <text evidence="3">The sequence shown here is derived from an EMBL/GenBank/DDBJ whole genome shotgun (WGS) entry which is preliminary data.</text>
</comment>
<evidence type="ECO:0000256" key="1">
    <source>
        <dbReference type="SAM" id="MobiDB-lite"/>
    </source>
</evidence>
<accession>A0AAN6UD46</accession>
<dbReference type="PANTHER" id="PTHR35872">
    <property type="entry name" value="INTEGRAL MEMBRANE PROTEIN (AFU_ORTHOLOGUE AFUA_5G07110)"/>
    <property type="match status" value="1"/>
</dbReference>
<gene>
    <name evidence="3" type="ORF">BT67DRAFT_389986</name>
</gene>
<feature type="region of interest" description="Disordered" evidence="1">
    <location>
        <begin position="1"/>
        <end position="164"/>
    </location>
</feature>
<evidence type="ECO:0000256" key="2">
    <source>
        <dbReference type="SAM" id="Phobius"/>
    </source>
</evidence>
<feature type="transmembrane region" description="Helical" evidence="2">
    <location>
        <begin position="340"/>
        <end position="361"/>
    </location>
</feature>
<dbReference type="Proteomes" id="UP001304895">
    <property type="component" value="Unassembled WGS sequence"/>
</dbReference>
<evidence type="ECO:0000313" key="4">
    <source>
        <dbReference type="Proteomes" id="UP001304895"/>
    </source>
</evidence>
<proteinExistence type="predicted"/>
<reference evidence="3" key="1">
    <citation type="journal article" date="2023" name="Mol. Phylogenet. Evol.">
        <title>Genome-scale phylogeny and comparative genomics of the fungal order Sordariales.</title>
        <authorList>
            <person name="Hensen N."/>
            <person name="Bonometti L."/>
            <person name="Westerberg I."/>
            <person name="Brannstrom I.O."/>
            <person name="Guillou S."/>
            <person name="Cros-Aarteil S."/>
            <person name="Calhoun S."/>
            <person name="Haridas S."/>
            <person name="Kuo A."/>
            <person name="Mondo S."/>
            <person name="Pangilinan J."/>
            <person name="Riley R."/>
            <person name="LaButti K."/>
            <person name="Andreopoulos B."/>
            <person name="Lipzen A."/>
            <person name="Chen C."/>
            <person name="Yan M."/>
            <person name="Daum C."/>
            <person name="Ng V."/>
            <person name="Clum A."/>
            <person name="Steindorff A."/>
            <person name="Ohm R.A."/>
            <person name="Martin F."/>
            <person name="Silar P."/>
            <person name="Natvig D.O."/>
            <person name="Lalanne C."/>
            <person name="Gautier V."/>
            <person name="Ament-Velasquez S.L."/>
            <person name="Kruys A."/>
            <person name="Hutchinson M.I."/>
            <person name="Powell A.J."/>
            <person name="Barry K."/>
            <person name="Miller A.N."/>
            <person name="Grigoriev I.V."/>
            <person name="Debuchy R."/>
            <person name="Gladieux P."/>
            <person name="Hiltunen Thoren M."/>
            <person name="Johannesson H."/>
        </authorList>
    </citation>
    <scope>NUCLEOTIDE SEQUENCE</scope>
    <source>
        <strain evidence="3">CBS 123565</strain>
    </source>
</reference>
<feature type="compositionally biased region" description="Basic and acidic residues" evidence="1">
    <location>
        <begin position="608"/>
        <end position="622"/>
    </location>
</feature>
<keyword evidence="2" id="KW-1133">Transmembrane helix</keyword>
<evidence type="ECO:0008006" key="5">
    <source>
        <dbReference type="Google" id="ProtNLM"/>
    </source>
</evidence>
<sequence length="622" mass="69539">MGDAGTDDAYFGNHDPEPQPYPQHEELAPATPVTEQPPTIPRRAAHHARLRPNREQSAIRLRRLRGPTPTPPSRPGPIPPLQRVEQGTPGGSGRRRSSSEPRQPSFPTGTPLTPLPSLSEVATAPAPAVIAVPRGAPAQGRHRFGRRRRTPQSDPPEQPPAEDCYDSRIVDFLDVVDPEVATLSSITNIQNSLFIPSLGKWINRRPTYDLSHMPEIPGAFPVSQEDVAAYEHSEGSPRPPGTRSPSLSSVLSQPQYAILPKDASLQGWREEDVKVLNDYVRHMLHSRRSKIKQRFKAFLKYASRPLGFLVTLYATLITLFGLAWVLFLIGWIYVGEKQLYIINVIDYVLVALFAIVGDGLAPFRAVDTYHMIFVAHYHRKTWKQRQKLLLPNLQDHNDLPTANGDSDGAVTSDLEAQSKYESQDDDGEFFPVLSDKQQARLEHHQAKLAKSHTFYKPHETETHRAFPLRLLITVVVLLDLHSCLQIALGACTWGIPYEVRPAAVTTTILCCSIATNIAAAVFISIGDRRTRKRDVLERLLKQDLTEEAMRKIRKKKEKEARKDEARDDEEEGRASSATRRIPSWVEKRKRGKSSDKNGGAPGGNTSDWGEKSTRDKAALRVP</sequence>
<feature type="transmembrane region" description="Helical" evidence="2">
    <location>
        <begin position="306"/>
        <end position="334"/>
    </location>
</feature>
<feature type="compositionally biased region" description="Basic residues" evidence="1">
    <location>
        <begin position="140"/>
        <end position="150"/>
    </location>
</feature>
<dbReference type="Pfam" id="PF11204">
    <property type="entry name" value="DUF2985"/>
    <property type="match status" value="1"/>
</dbReference>
<feature type="compositionally biased region" description="Low complexity" evidence="1">
    <location>
        <begin position="100"/>
        <end position="138"/>
    </location>
</feature>
<feature type="compositionally biased region" description="Pro residues" evidence="1">
    <location>
        <begin position="68"/>
        <end position="80"/>
    </location>
</feature>
<dbReference type="AlphaFoldDB" id="A0AAN6UD46"/>
<evidence type="ECO:0000313" key="3">
    <source>
        <dbReference type="EMBL" id="KAK4130817.1"/>
    </source>
</evidence>
<feature type="region of interest" description="Disordered" evidence="1">
    <location>
        <begin position="553"/>
        <end position="622"/>
    </location>
</feature>
<dbReference type="PANTHER" id="PTHR35872:SF2">
    <property type="entry name" value="INTEGRAL MEMBRANE PROTEIN (AFU_ORTHOLOGUE AFUA_5G07110)"/>
    <property type="match status" value="1"/>
</dbReference>
<feature type="transmembrane region" description="Helical" evidence="2">
    <location>
        <begin position="501"/>
        <end position="523"/>
    </location>
</feature>
<protein>
    <recommendedName>
        <fullName evidence="5">Integral membrane protein</fullName>
    </recommendedName>
</protein>
<keyword evidence="2" id="KW-0472">Membrane</keyword>
<organism evidence="3 4">
    <name type="scientific">Trichocladium antarcticum</name>
    <dbReference type="NCBI Taxonomy" id="1450529"/>
    <lineage>
        <taxon>Eukaryota</taxon>
        <taxon>Fungi</taxon>
        <taxon>Dikarya</taxon>
        <taxon>Ascomycota</taxon>
        <taxon>Pezizomycotina</taxon>
        <taxon>Sordariomycetes</taxon>
        <taxon>Sordariomycetidae</taxon>
        <taxon>Sordariales</taxon>
        <taxon>Chaetomiaceae</taxon>
        <taxon>Trichocladium</taxon>
    </lineage>
</organism>
<keyword evidence="4" id="KW-1185">Reference proteome</keyword>
<name>A0AAN6UD46_9PEZI</name>
<reference evidence="3" key="2">
    <citation type="submission" date="2023-05" db="EMBL/GenBank/DDBJ databases">
        <authorList>
            <consortium name="Lawrence Berkeley National Laboratory"/>
            <person name="Steindorff A."/>
            <person name="Hensen N."/>
            <person name="Bonometti L."/>
            <person name="Westerberg I."/>
            <person name="Brannstrom I.O."/>
            <person name="Guillou S."/>
            <person name="Cros-Aarteil S."/>
            <person name="Calhoun S."/>
            <person name="Haridas S."/>
            <person name="Kuo A."/>
            <person name="Mondo S."/>
            <person name="Pangilinan J."/>
            <person name="Riley R."/>
            <person name="Labutti K."/>
            <person name="Andreopoulos B."/>
            <person name="Lipzen A."/>
            <person name="Chen C."/>
            <person name="Yanf M."/>
            <person name="Daum C."/>
            <person name="Ng V."/>
            <person name="Clum A."/>
            <person name="Ohm R."/>
            <person name="Martin F."/>
            <person name="Silar P."/>
            <person name="Natvig D."/>
            <person name="Lalanne C."/>
            <person name="Gautier V."/>
            <person name="Ament-Velasquez S.L."/>
            <person name="Kruys A."/>
            <person name="Hutchinson M.I."/>
            <person name="Powell A.J."/>
            <person name="Barry K."/>
            <person name="Miller A.N."/>
            <person name="Grigoriev I.V."/>
            <person name="Debuchy R."/>
            <person name="Gladieux P."/>
            <person name="Thoren M.H."/>
            <person name="Johannesson H."/>
        </authorList>
    </citation>
    <scope>NUCLEOTIDE SEQUENCE</scope>
    <source>
        <strain evidence="3">CBS 123565</strain>
    </source>
</reference>
<dbReference type="EMBL" id="MU853431">
    <property type="protein sequence ID" value="KAK4130817.1"/>
    <property type="molecule type" value="Genomic_DNA"/>
</dbReference>
<feature type="transmembrane region" description="Helical" evidence="2">
    <location>
        <begin position="470"/>
        <end position="495"/>
    </location>
</feature>